<evidence type="ECO:0000256" key="6">
    <source>
        <dbReference type="ARBA" id="ARBA00012404"/>
    </source>
</evidence>
<keyword evidence="15" id="KW-0511">Multifunctional enzyme</keyword>
<proteinExistence type="predicted"/>
<comment type="function">
    <text evidence="2">Catalyzes the Claisen rearrangement of chorismate to prephenate and the decarboxylation/dehydration of prephenate to phenylpyruvate.</text>
</comment>
<keyword evidence="12" id="KW-0584">Phenylalanine biosynthesis</keyword>
<evidence type="ECO:0000256" key="14">
    <source>
        <dbReference type="ARBA" id="ARBA00023239"/>
    </source>
</evidence>
<evidence type="ECO:0000259" key="23">
    <source>
        <dbReference type="PROSITE" id="PS51671"/>
    </source>
</evidence>
<evidence type="ECO:0000256" key="4">
    <source>
        <dbReference type="ARBA" id="ARBA00004741"/>
    </source>
</evidence>
<dbReference type="Pfam" id="PF01842">
    <property type="entry name" value="ACT"/>
    <property type="match status" value="1"/>
</dbReference>
<evidence type="ECO:0000256" key="1">
    <source>
        <dbReference type="ARBA" id="ARBA00000824"/>
    </source>
</evidence>
<comment type="pathway">
    <text evidence="4">Amino-acid biosynthesis; L-phenylalanine biosynthesis; phenylpyruvate from prephenate: step 1/1.</text>
</comment>
<dbReference type="GO" id="GO:0005737">
    <property type="term" value="C:cytoplasm"/>
    <property type="evidence" value="ECO:0007669"/>
    <property type="project" value="UniProtKB-SubCell"/>
</dbReference>
<keyword evidence="9" id="KW-0963">Cytoplasm</keyword>
<dbReference type="UniPathway" id="UPA00120">
    <property type="reaction ID" value="UER00203"/>
</dbReference>
<evidence type="ECO:0000259" key="22">
    <source>
        <dbReference type="PROSITE" id="PS51171"/>
    </source>
</evidence>
<evidence type="ECO:0000256" key="11">
    <source>
        <dbReference type="ARBA" id="ARBA00023141"/>
    </source>
</evidence>
<evidence type="ECO:0000259" key="21">
    <source>
        <dbReference type="PROSITE" id="PS51168"/>
    </source>
</evidence>
<evidence type="ECO:0000256" key="10">
    <source>
        <dbReference type="ARBA" id="ARBA00022605"/>
    </source>
</evidence>
<dbReference type="Pfam" id="PF01817">
    <property type="entry name" value="CM_2"/>
    <property type="match status" value="1"/>
</dbReference>
<dbReference type="GO" id="GO:0004106">
    <property type="term" value="F:chorismate mutase activity"/>
    <property type="evidence" value="ECO:0007669"/>
    <property type="project" value="UniProtKB-EC"/>
</dbReference>
<dbReference type="NCBIfam" id="NF008865">
    <property type="entry name" value="PRK11898.1"/>
    <property type="match status" value="1"/>
</dbReference>
<keyword evidence="11" id="KW-0057">Aromatic amino acid biosynthesis</keyword>
<dbReference type="AlphaFoldDB" id="A0A7C3SII8"/>
<comment type="catalytic activity">
    <reaction evidence="18">
        <text>prephenate + H(+) = 3-phenylpyruvate + CO2 + H2O</text>
        <dbReference type="Rhea" id="RHEA:21648"/>
        <dbReference type="ChEBI" id="CHEBI:15377"/>
        <dbReference type="ChEBI" id="CHEBI:15378"/>
        <dbReference type="ChEBI" id="CHEBI:16526"/>
        <dbReference type="ChEBI" id="CHEBI:18005"/>
        <dbReference type="ChEBI" id="CHEBI:29934"/>
        <dbReference type="EC" id="4.2.1.51"/>
    </reaction>
</comment>
<comment type="catalytic activity">
    <reaction evidence="1">
        <text>chorismate = prephenate</text>
        <dbReference type="Rhea" id="RHEA:13897"/>
        <dbReference type="ChEBI" id="CHEBI:29748"/>
        <dbReference type="ChEBI" id="CHEBI:29934"/>
        <dbReference type="EC" id="5.4.99.5"/>
    </reaction>
</comment>
<dbReference type="UniPathway" id="UPA00121">
    <property type="reaction ID" value="UER00345"/>
</dbReference>
<dbReference type="GO" id="GO:0009094">
    <property type="term" value="P:L-phenylalanine biosynthetic process"/>
    <property type="evidence" value="ECO:0007669"/>
    <property type="project" value="UniProtKB-UniPathway"/>
</dbReference>
<evidence type="ECO:0000256" key="7">
    <source>
        <dbReference type="ARBA" id="ARBA00013147"/>
    </source>
</evidence>
<evidence type="ECO:0000256" key="16">
    <source>
        <dbReference type="ARBA" id="ARBA00031175"/>
    </source>
</evidence>
<feature type="coiled-coil region" evidence="20">
    <location>
        <begin position="4"/>
        <end position="31"/>
    </location>
</feature>
<dbReference type="SUPFAM" id="SSF48600">
    <property type="entry name" value="Chorismate mutase II"/>
    <property type="match status" value="1"/>
</dbReference>
<dbReference type="EMBL" id="DTHB01000029">
    <property type="protein sequence ID" value="HGB14421.1"/>
    <property type="molecule type" value="Genomic_DNA"/>
</dbReference>
<keyword evidence="14 24" id="KW-0456">Lyase</keyword>
<keyword evidence="10" id="KW-0028">Amino-acid biosynthesis</keyword>
<dbReference type="FunFam" id="3.30.70.260:FF:000012">
    <property type="entry name" value="Prephenate dehydratase"/>
    <property type="match status" value="1"/>
</dbReference>
<evidence type="ECO:0000256" key="20">
    <source>
        <dbReference type="SAM" id="Coils"/>
    </source>
</evidence>
<dbReference type="CDD" id="cd13630">
    <property type="entry name" value="PBP2_PDT_1"/>
    <property type="match status" value="1"/>
</dbReference>
<evidence type="ECO:0000256" key="3">
    <source>
        <dbReference type="ARBA" id="ARBA00004496"/>
    </source>
</evidence>
<dbReference type="InterPro" id="IPR008242">
    <property type="entry name" value="Chor_mutase/pphenate_deHydtase"/>
</dbReference>
<dbReference type="Pfam" id="PF00800">
    <property type="entry name" value="PDT"/>
    <property type="match status" value="1"/>
</dbReference>
<dbReference type="InterPro" id="IPR001086">
    <property type="entry name" value="Preph_deHydtase"/>
</dbReference>
<evidence type="ECO:0000256" key="5">
    <source>
        <dbReference type="ARBA" id="ARBA00004817"/>
    </source>
</evidence>
<sequence length="361" mass="39788">MTAKESLRQQIDAVDEELLALLNRRQDLAQKIGLIKNQEGARILDFQREEEVIARLLHKNPGPLTPKALRHIFREIISAAREIQAPLSVAFLGPEATFSHLAALKKFGHATRFGPMTTIQEVFSEVEKGKYHYGVVPIENSTEGVVNITLDLFAETQLKICGEIFLEISHDLLSKSGQRQDIEVIYSHPQAYGQCRGWLAAHLPDLPVIEVASTGAAAQKAAMNPNSAAIASASAASLYDLRVVEKHIEDNPGNVTHFFVIGPDAPGPTGSDKTSIIFAVDDVPGALYRTLRPLAERGLNMSRIVSRPVKNEAWRYRFFVDLDGHREEPKVAEALQEIEALSAWFKLLGSFPKAAGVEKLS</sequence>
<dbReference type="CDD" id="cd04905">
    <property type="entry name" value="ACT_CM-PDT"/>
    <property type="match status" value="1"/>
</dbReference>
<feature type="domain" description="ACT" evidence="23">
    <location>
        <begin position="275"/>
        <end position="353"/>
    </location>
</feature>
<feature type="site" description="Essential for prephenate dehydratase activity" evidence="19">
    <location>
        <position position="256"/>
    </location>
</feature>
<dbReference type="PROSITE" id="PS51168">
    <property type="entry name" value="CHORISMATE_MUT_2"/>
    <property type="match status" value="1"/>
</dbReference>
<dbReference type="PIRSF" id="PIRSF001500">
    <property type="entry name" value="Chor_mut_pdt_Ppr"/>
    <property type="match status" value="1"/>
</dbReference>
<evidence type="ECO:0000256" key="9">
    <source>
        <dbReference type="ARBA" id="ARBA00022490"/>
    </source>
</evidence>
<keyword evidence="13" id="KW-0413">Isomerase</keyword>
<evidence type="ECO:0000256" key="8">
    <source>
        <dbReference type="ARBA" id="ARBA00014401"/>
    </source>
</evidence>
<dbReference type="GO" id="GO:0046417">
    <property type="term" value="P:chorismate metabolic process"/>
    <property type="evidence" value="ECO:0007669"/>
    <property type="project" value="InterPro"/>
</dbReference>
<evidence type="ECO:0000256" key="12">
    <source>
        <dbReference type="ARBA" id="ARBA00023222"/>
    </source>
</evidence>
<dbReference type="EC" id="5.4.99.5" evidence="6"/>
<evidence type="ECO:0000256" key="2">
    <source>
        <dbReference type="ARBA" id="ARBA00002364"/>
    </source>
</evidence>
<dbReference type="Gene3D" id="1.20.59.10">
    <property type="entry name" value="Chorismate mutase"/>
    <property type="match status" value="1"/>
</dbReference>
<name>A0A7C3SII8_9BACT</name>
<dbReference type="EC" id="4.2.1.51" evidence="7"/>
<feature type="domain" description="Prephenate dehydratase" evidence="22">
    <location>
        <begin position="88"/>
        <end position="263"/>
    </location>
</feature>
<dbReference type="Gene3D" id="3.30.70.260">
    <property type="match status" value="1"/>
</dbReference>
<organism evidence="24">
    <name type="scientific">Desulfobacca acetoxidans</name>
    <dbReference type="NCBI Taxonomy" id="60893"/>
    <lineage>
        <taxon>Bacteria</taxon>
        <taxon>Pseudomonadati</taxon>
        <taxon>Thermodesulfobacteriota</taxon>
        <taxon>Desulfobaccia</taxon>
        <taxon>Desulfobaccales</taxon>
        <taxon>Desulfobaccaceae</taxon>
        <taxon>Desulfobacca</taxon>
    </lineage>
</organism>
<dbReference type="SUPFAM" id="SSF55021">
    <property type="entry name" value="ACT-like"/>
    <property type="match status" value="1"/>
</dbReference>
<comment type="pathway">
    <text evidence="5">Metabolic intermediate biosynthesis; prephenate biosynthesis; prephenate from chorismate: step 1/1.</text>
</comment>
<reference evidence="24" key="1">
    <citation type="journal article" date="2020" name="mSystems">
        <title>Genome- and Community-Level Interaction Insights into Carbon Utilization and Element Cycling Functions of Hydrothermarchaeota in Hydrothermal Sediment.</title>
        <authorList>
            <person name="Zhou Z."/>
            <person name="Liu Y."/>
            <person name="Xu W."/>
            <person name="Pan J."/>
            <person name="Luo Z.H."/>
            <person name="Li M."/>
        </authorList>
    </citation>
    <scope>NUCLEOTIDE SEQUENCE [LARGE SCALE GENOMIC DNA]</scope>
    <source>
        <strain evidence="24">SpSt-776</strain>
    </source>
</reference>
<evidence type="ECO:0000256" key="19">
    <source>
        <dbReference type="PIRSR" id="PIRSR001500-2"/>
    </source>
</evidence>
<evidence type="ECO:0000256" key="15">
    <source>
        <dbReference type="ARBA" id="ARBA00023268"/>
    </source>
</evidence>
<dbReference type="InterPro" id="IPR036979">
    <property type="entry name" value="CM_dom_sf"/>
</dbReference>
<comment type="caution">
    <text evidence="24">The sequence shown here is derived from an EMBL/GenBank/DDBJ whole genome shotgun (WGS) entry which is preliminary data.</text>
</comment>
<evidence type="ECO:0000256" key="18">
    <source>
        <dbReference type="ARBA" id="ARBA00047848"/>
    </source>
</evidence>
<dbReference type="PANTHER" id="PTHR21022:SF19">
    <property type="entry name" value="PREPHENATE DEHYDRATASE-RELATED"/>
    <property type="match status" value="1"/>
</dbReference>
<dbReference type="InterPro" id="IPR045865">
    <property type="entry name" value="ACT-like_dom_sf"/>
</dbReference>
<dbReference type="SMART" id="SM00830">
    <property type="entry name" value="CM_2"/>
    <property type="match status" value="1"/>
</dbReference>
<dbReference type="SUPFAM" id="SSF53850">
    <property type="entry name" value="Periplasmic binding protein-like II"/>
    <property type="match status" value="1"/>
</dbReference>
<dbReference type="PROSITE" id="PS51671">
    <property type="entry name" value="ACT"/>
    <property type="match status" value="1"/>
</dbReference>
<evidence type="ECO:0000313" key="24">
    <source>
        <dbReference type="EMBL" id="HGB14421.1"/>
    </source>
</evidence>
<dbReference type="InterPro" id="IPR036263">
    <property type="entry name" value="Chorismate_II_sf"/>
</dbReference>
<accession>A0A7C3SII8</accession>
<dbReference type="FunFam" id="3.40.190.10:FF:000029">
    <property type="entry name" value="Chorismate mutase/Prephenate dehydratase"/>
    <property type="match status" value="1"/>
</dbReference>
<protein>
    <recommendedName>
        <fullName evidence="8">Bifunctional chorismate mutase/prephenate dehydratase</fullName>
        <ecNumber evidence="7">4.2.1.51</ecNumber>
        <ecNumber evidence="6">5.4.99.5</ecNumber>
    </recommendedName>
    <alternativeName>
        <fullName evidence="17">Chorismate mutase-prephenate dehydratase</fullName>
    </alternativeName>
    <alternativeName>
        <fullName evidence="16">p-protein</fullName>
    </alternativeName>
</protein>
<evidence type="ECO:0000256" key="17">
    <source>
        <dbReference type="ARBA" id="ARBA00031520"/>
    </source>
</evidence>
<dbReference type="InterPro" id="IPR002701">
    <property type="entry name" value="CM_II_prokaryot"/>
</dbReference>
<dbReference type="GO" id="GO:0004664">
    <property type="term" value="F:prephenate dehydratase activity"/>
    <property type="evidence" value="ECO:0007669"/>
    <property type="project" value="UniProtKB-EC"/>
</dbReference>
<dbReference type="FunFam" id="3.40.190.10:FF:000034">
    <property type="entry name" value="Chorismate mutase/prephenate dehydratase"/>
    <property type="match status" value="1"/>
</dbReference>
<keyword evidence="20" id="KW-0175">Coiled coil</keyword>
<dbReference type="Gene3D" id="3.40.190.10">
    <property type="entry name" value="Periplasmic binding protein-like II"/>
    <property type="match status" value="2"/>
</dbReference>
<feature type="domain" description="Chorismate mutase" evidence="21">
    <location>
        <begin position="1"/>
        <end position="88"/>
    </location>
</feature>
<gene>
    <name evidence="24" type="primary">pheA</name>
    <name evidence="24" type="ORF">ENV62_04170</name>
</gene>
<evidence type="ECO:0000256" key="13">
    <source>
        <dbReference type="ARBA" id="ARBA00023235"/>
    </source>
</evidence>
<comment type="subcellular location">
    <subcellularLocation>
        <location evidence="3">Cytoplasm</location>
    </subcellularLocation>
</comment>
<dbReference type="InterPro" id="IPR002912">
    <property type="entry name" value="ACT_dom"/>
</dbReference>
<dbReference type="PANTHER" id="PTHR21022">
    <property type="entry name" value="PREPHENATE DEHYDRATASE P PROTEIN"/>
    <property type="match status" value="1"/>
</dbReference>
<dbReference type="PROSITE" id="PS51171">
    <property type="entry name" value="PREPHENATE_DEHYDR_3"/>
    <property type="match status" value="1"/>
</dbReference>